<dbReference type="AlphaFoldDB" id="A0A4U8ULG0"/>
<protein>
    <submittedName>
        <fullName evidence="2">Uncharacterized protein</fullName>
    </submittedName>
</protein>
<gene>
    <name evidence="2" type="ORF">L596_000779</name>
</gene>
<evidence type="ECO:0000313" key="3">
    <source>
        <dbReference type="Proteomes" id="UP000298663"/>
    </source>
</evidence>
<accession>A0A4U8ULG0</accession>
<organism evidence="2 3">
    <name type="scientific">Steinernema carpocapsae</name>
    <name type="common">Entomopathogenic nematode</name>
    <dbReference type="NCBI Taxonomy" id="34508"/>
    <lineage>
        <taxon>Eukaryota</taxon>
        <taxon>Metazoa</taxon>
        <taxon>Ecdysozoa</taxon>
        <taxon>Nematoda</taxon>
        <taxon>Chromadorea</taxon>
        <taxon>Rhabditida</taxon>
        <taxon>Tylenchina</taxon>
        <taxon>Panagrolaimomorpha</taxon>
        <taxon>Strongyloidoidea</taxon>
        <taxon>Steinernematidae</taxon>
        <taxon>Steinernema</taxon>
    </lineage>
</organism>
<evidence type="ECO:0000313" key="2">
    <source>
        <dbReference type="EMBL" id="TMS32995.1"/>
    </source>
</evidence>
<reference evidence="2 3" key="2">
    <citation type="journal article" date="2019" name="G3 (Bethesda)">
        <title>Hybrid Assembly of the Genome of the Entomopathogenic Nematode Steinernema carpocapsae Identifies the X-Chromosome.</title>
        <authorList>
            <person name="Serra L."/>
            <person name="Macchietto M."/>
            <person name="Macias-Munoz A."/>
            <person name="McGill C.J."/>
            <person name="Rodriguez I.M."/>
            <person name="Rodriguez B."/>
            <person name="Murad R."/>
            <person name="Mortazavi A."/>
        </authorList>
    </citation>
    <scope>NUCLEOTIDE SEQUENCE [LARGE SCALE GENOMIC DNA]</scope>
    <source>
        <strain evidence="2 3">ALL</strain>
    </source>
</reference>
<dbReference type="EMBL" id="AZBU02000001">
    <property type="protein sequence ID" value="TMS32995.1"/>
    <property type="molecule type" value="Genomic_DNA"/>
</dbReference>
<proteinExistence type="predicted"/>
<name>A0A4U8ULG0_STECR</name>
<evidence type="ECO:0000256" key="1">
    <source>
        <dbReference type="SAM" id="MobiDB-lite"/>
    </source>
</evidence>
<keyword evidence="3" id="KW-1185">Reference proteome</keyword>
<reference evidence="2 3" key="1">
    <citation type="journal article" date="2015" name="Genome Biol.">
        <title>Comparative genomics of Steinernema reveals deeply conserved gene regulatory networks.</title>
        <authorList>
            <person name="Dillman A.R."/>
            <person name="Macchietto M."/>
            <person name="Porter C.F."/>
            <person name="Rogers A."/>
            <person name="Williams B."/>
            <person name="Antoshechkin I."/>
            <person name="Lee M.M."/>
            <person name="Goodwin Z."/>
            <person name="Lu X."/>
            <person name="Lewis E.E."/>
            <person name="Goodrich-Blair H."/>
            <person name="Stock S.P."/>
            <person name="Adams B.J."/>
            <person name="Sternberg P.W."/>
            <person name="Mortazavi A."/>
        </authorList>
    </citation>
    <scope>NUCLEOTIDE SEQUENCE [LARGE SCALE GENOMIC DNA]</scope>
    <source>
        <strain evidence="2 3">ALL</strain>
    </source>
</reference>
<sequence length="97" mass="11149">MVETRLALQKKSAFYGGFADCLDHVDPETHNLKINFYKFLNLACFENSRTIRINNHRHEMTRDRCVAFVMDSVRNKTSARSQGPRSGSSKWARPQSG</sequence>
<comment type="caution">
    <text evidence="2">The sequence shown here is derived from an EMBL/GenBank/DDBJ whole genome shotgun (WGS) entry which is preliminary data.</text>
</comment>
<dbReference type="EMBL" id="CM016762">
    <property type="protein sequence ID" value="TMS32995.1"/>
    <property type="molecule type" value="Genomic_DNA"/>
</dbReference>
<feature type="region of interest" description="Disordered" evidence="1">
    <location>
        <begin position="75"/>
        <end position="97"/>
    </location>
</feature>
<dbReference type="Proteomes" id="UP000298663">
    <property type="component" value="Chromosome X"/>
</dbReference>